<feature type="domain" description="DDE Tnp4" evidence="8">
    <location>
        <begin position="30"/>
        <end position="148"/>
    </location>
</feature>
<evidence type="ECO:0000313" key="10">
    <source>
        <dbReference type="Proteomes" id="UP000887568"/>
    </source>
</evidence>
<dbReference type="GO" id="GO:0004518">
    <property type="term" value="F:nuclease activity"/>
    <property type="evidence" value="ECO:0007669"/>
    <property type="project" value="UniProtKB-KW"/>
</dbReference>
<keyword evidence="6" id="KW-0378">Hydrolase</keyword>
<evidence type="ECO:0000313" key="9">
    <source>
        <dbReference type="EnsemblMetazoa" id="XP_038063186.1"/>
    </source>
</evidence>
<dbReference type="GeneID" id="119733894"/>
<dbReference type="Proteomes" id="UP000887568">
    <property type="component" value="Unplaced"/>
</dbReference>
<dbReference type="OrthoDB" id="10062286at2759"/>
<comment type="subcellular location">
    <subcellularLocation>
        <location evidence="2">Nucleus</location>
    </subcellularLocation>
</comment>
<dbReference type="GO" id="GO:0046872">
    <property type="term" value="F:metal ion binding"/>
    <property type="evidence" value="ECO:0007669"/>
    <property type="project" value="UniProtKB-KW"/>
</dbReference>
<evidence type="ECO:0000256" key="6">
    <source>
        <dbReference type="ARBA" id="ARBA00022801"/>
    </source>
</evidence>
<evidence type="ECO:0000256" key="1">
    <source>
        <dbReference type="ARBA" id="ARBA00001968"/>
    </source>
</evidence>
<comment type="cofactor">
    <cofactor evidence="1">
        <name>a divalent metal cation</name>
        <dbReference type="ChEBI" id="CHEBI:60240"/>
    </cofactor>
</comment>
<evidence type="ECO:0000256" key="2">
    <source>
        <dbReference type="ARBA" id="ARBA00004123"/>
    </source>
</evidence>
<keyword evidence="7" id="KW-0539">Nucleus</keyword>
<dbReference type="InterPro" id="IPR045249">
    <property type="entry name" value="HARBI1-like"/>
</dbReference>
<keyword evidence="4" id="KW-0540">Nuclease</keyword>
<reference evidence="9" key="1">
    <citation type="submission" date="2022-11" db="UniProtKB">
        <authorList>
            <consortium name="EnsemblMetazoa"/>
        </authorList>
    </citation>
    <scope>IDENTIFICATION</scope>
</reference>
<keyword evidence="10" id="KW-1185">Reference proteome</keyword>
<evidence type="ECO:0000256" key="3">
    <source>
        <dbReference type="ARBA" id="ARBA00006958"/>
    </source>
</evidence>
<dbReference type="AlphaFoldDB" id="A0A914AI18"/>
<keyword evidence="5" id="KW-0479">Metal-binding</keyword>
<dbReference type="Pfam" id="PF13359">
    <property type="entry name" value="DDE_Tnp_4"/>
    <property type="match status" value="1"/>
</dbReference>
<dbReference type="OMA" id="FEHICSA"/>
<name>A0A914AI18_PATMI</name>
<protein>
    <recommendedName>
        <fullName evidence="8">DDE Tnp4 domain-containing protein</fullName>
    </recommendedName>
</protein>
<accession>A0A914AI18</accession>
<evidence type="ECO:0000256" key="5">
    <source>
        <dbReference type="ARBA" id="ARBA00022723"/>
    </source>
</evidence>
<dbReference type="PANTHER" id="PTHR22930">
    <property type="match status" value="1"/>
</dbReference>
<sequence length="193" mass="21808">MQLLATLRFFATGSYYTVHGDLHDISVPSATCDANYKLTIVVARWPGSTHNSAIIHGSILGQRFTNGQLTGVLLGDTGYALRPWLMTPILNPATNAERRYNRSHRKSRVVIEQTFGQLKRKFPCLALGMRMAPQRACVIIRACCVLFNLSKEFGQPDLEDGDDDNADENDELLYESHIHDGQLHRIMLINRYF</sequence>
<evidence type="ECO:0000256" key="4">
    <source>
        <dbReference type="ARBA" id="ARBA00022722"/>
    </source>
</evidence>
<dbReference type="EnsemblMetazoa" id="XM_038207258.1">
    <property type="protein sequence ID" value="XP_038063186.1"/>
    <property type="gene ID" value="LOC119733894"/>
</dbReference>
<dbReference type="InterPro" id="IPR027806">
    <property type="entry name" value="HARBI1_dom"/>
</dbReference>
<dbReference type="GO" id="GO:0016787">
    <property type="term" value="F:hydrolase activity"/>
    <property type="evidence" value="ECO:0007669"/>
    <property type="project" value="UniProtKB-KW"/>
</dbReference>
<dbReference type="RefSeq" id="XP_038063186.1">
    <property type="nucleotide sequence ID" value="XM_038207258.1"/>
</dbReference>
<proteinExistence type="inferred from homology"/>
<dbReference type="GO" id="GO:0005634">
    <property type="term" value="C:nucleus"/>
    <property type="evidence" value="ECO:0007669"/>
    <property type="project" value="UniProtKB-SubCell"/>
</dbReference>
<dbReference type="PANTHER" id="PTHR22930:SF250">
    <property type="entry name" value="NUCLEASE HARBI1-LIKE PROTEIN"/>
    <property type="match status" value="1"/>
</dbReference>
<comment type="similarity">
    <text evidence="3">Belongs to the HARBI1 family.</text>
</comment>
<evidence type="ECO:0000256" key="7">
    <source>
        <dbReference type="ARBA" id="ARBA00023242"/>
    </source>
</evidence>
<organism evidence="9 10">
    <name type="scientific">Patiria miniata</name>
    <name type="common">Bat star</name>
    <name type="synonym">Asterina miniata</name>
    <dbReference type="NCBI Taxonomy" id="46514"/>
    <lineage>
        <taxon>Eukaryota</taxon>
        <taxon>Metazoa</taxon>
        <taxon>Echinodermata</taxon>
        <taxon>Eleutherozoa</taxon>
        <taxon>Asterozoa</taxon>
        <taxon>Asteroidea</taxon>
        <taxon>Valvatacea</taxon>
        <taxon>Valvatida</taxon>
        <taxon>Asterinidae</taxon>
        <taxon>Patiria</taxon>
    </lineage>
</organism>
<evidence type="ECO:0000259" key="8">
    <source>
        <dbReference type="Pfam" id="PF13359"/>
    </source>
</evidence>